<keyword evidence="3" id="KW-0378">Hydrolase</keyword>
<dbReference type="EMBL" id="JALJOS010000055">
    <property type="protein sequence ID" value="KAK9818775.1"/>
    <property type="molecule type" value="Genomic_DNA"/>
</dbReference>
<dbReference type="PANTHER" id="PTHR12378">
    <property type="entry name" value="DESUMOYLATING ISOPEPTIDASE"/>
    <property type="match status" value="1"/>
</dbReference>
<evidence type="ECO:0000256" key="2">
    <source>
        <dbReference type="ARBA" id="ARBA00022670"/>
    </source>
</evidence>
<evidence type="ECO:0000313" key="6">
    <source>
        <dbReference type="Proteomes" id="UP001438707"/>
    </source>
</evidence>
<dbReference type="InterPro" id="IPR008580">
    <property type="entry name" value="PPPDE_dom"/>
</dbReference>
<proteinExistence type="inferred from homology"/>
<dbReference type="GO" id="GO:0016579">
    <property type="term" value="P:protein deubiquitination"/>
    <property type="evidence" value="ECO:0007669"/>
    <property type="project" value="TreeGrafter"/>
</dbReference>
<dbReference type="PROSITE" id="PS51858">
    <property type="entry name" value="PPPDE"/>
    <property type="match status" value="1"/>
</dbReference>
<dbReference type="Pfam" id="PF05903">
    <property type="entry name" value="Peptidase_C97"/>
    <property type="match status" value="1"/>
</dbReference>
<sequence>MPSERKVLLHVYDCTTTASGAASPAIARLNAVTRELWLGGIFHGAVELEHTGREWSFGYCPEGSGVYDCPAKLNPLYRFRESIVLGSTSLGLSQVSLMICQLQRLWQGTTYDLLARNCCHFCEQFSVQLGGSKLPGWLNRFANAADSALSWTQAAHQQSQFMQVAGSNSQPPLDE</sequence>
<keyword evidence="6" id="KW-1185">Reference proteome</keyword>
<comment type="caution">
    <text evidence="5">The sequence shown here is derived from an EMBL/GenBank/DDBJ whole genome shotgun (WGS) entry which is preliminary data.</text>
</comment>
<gene>
    <name evidence="5" type="ORF">WJX74_004852</name>
</gene>
<dbReference type="Gene3D" id="3.90.1720.30">
    <property type="entry name" value="PPPDE domains"/>
    <property type="match status" value="1"/>
</dbReference>
<evidence type="ECO:0000259" key="4">
    <source>
        <dbReference type="PROSITE" id="PS51858"/>
    </source>
</evidence>
<evidence type="ECO:0000313" key="5">
    <source>
        <dbReference type="EMBL" id="KAK9818775.1"/>
    </source>
</evidence>
<dbReference type="AlphaFoldDB" id="A0AAW1Q8Z6"/>
<reference evidence="5 6" key="1">
    <citation type="journal article" date="2024" name="Nat. Commun.">
        <title>Phylogenomics reveals the evolutionary origins of lichenization in chlorophyte algae.</title>
        <authorList>
            <person name="Puginier C."/>
            <person name="Libourel C."/>
            <person name="Otte J."/>
            <person name="Skaloud P."/>
            <person name="Haon M."/>
            <person name="Grisel S."/>
            <person name="Petersen M."/>
            <person name="Berrin J.G."/>
            <person name="Delaux P.M."/>
            <person name="Dal Grande F."/>
            <person name="Keller J."/>
        </authorList>
    </citation>
    <scope>NUCLEOTIDE SEQUENCE [LARGE SCALE GENOMIC DNA]</scope>
    <source>
        <strain evidence="5 6">SAG 2145</strain>
    </source>
</reference>
<comment type="similarity">
    <text evidence="1">Belongs to the DeSI family.</text>
</comment>
<dbReference type="InterPro" id="IPR042266">
    <property type="entry name" value="PPPDE_sf"/>
</dbReference>
<accession>A0AAW1Q8Z6</accession>
<keyword evidence="2" id="KW-0645">Protease</keyword>
<dbReference type="PANTHER" id="PTHR12378:SF9">
    <property type="entry name" value="OS06G0107000 PROTEIN"/>
    <property type="match status" value="1"/>
</dbReference>
<feature type="domain" description="PPPDE" evidence="4">
    <location>
        <begin position="5"/>
        <end position="153"/>
    </location>
</feature>
<dbReference type="GO" id="GO:0101005">
    <property type="term" value="F:deubiquitinase activity"/>
    <property type="evidence" value="ECO:0007669"/>
    <property type="project" value="TreeGrafter"/>
</dbReference>
<evidence type="ECO:0000256" key="3">
    <source>
        <dbReference type="ARBA" id="ARBA00022801"/>
    </source>
</evidence>
<protein>
    <recommendedName>
        <fullName evidence="4">PPPDE domain-containing protein</fullName>
    </recommendedName>
</protein>
<dbReference type="GO" id="GO:0006508">
    <property type="term" value="P:proteolysis"/>
    <property type="evidence" value="ECO:0007669"/>
    <property type="project" value="UniProtKB-KW"/>
</dbReference>
<evidence type="ECO:0000256" key="1">
    <source>
        <dbReference type="ARBA" id="ARBA00008140"/>
    </source>
</evidence>
<organism evidence="5 6">
    <name type="scientific">Apatococcus lobatus</name>
    <dbReference type="NCBI Taxonomy" id="904363"/>
    <lineage>
        <taxon>Eukaryota</taxon>
        <taxon>Viridiplantae</taxon>
        <taxon>Chlorophyta</taxon>
        <taxon>core chlorophytes</taxon>
        <taxon>Trebouxiophyceae</taxon>
        <taxon>Chlorellales</taxon>
        <taxon>Chlorellaceae</taxon>
        <taxon>Apatococcus</taxon>
    </lineage>
</organism>
<dbReference type="SMART" id="SM01179">
    <property type="entry name" value="DUF862"/>
    <property type="match status" value="1"/>
</dbReference>
<dbReference type="Proteomes" id="UP001438707">
    <property type="component" value="Unassembled WGS sequence"/>
</dbReference>
<name>A0AAW1Q8Z6_9CHLO</name>